<evidence type="ECO:0000313" key="2">
    <source>
        <dbReference type="Proteomes" id="UP000219048"/>
    </source>
</evidence>
<dbReference type="Proteomes" id="UP000219048">
    <property type="component" value="Unassembled WGS sequence"/>
</dbReference>
<dbReference type="RefSeq" id="WP_097045710.1">
    <property type="nucleotide sequence ID" value="NZ_OBEH01000003.1"/>
</dbReference>
<dbReference type="Gene3D" id="2.40.10.120">
    <property type="match status" value="1"/>
</dbReference>
<accession>A0A285MXK6</accession>
<keyword evidence="2" id="KW-1185">Reference proteome</keyword>
<dbReference type="EMBL" id="OBEH01000003">
    <property type="protein sequence ID" value="SNZ00221.1"/>
    <property type="molecule type" value="Genomic_DNA"/>
</dbReference>
<dbReference type="OrthoDB" id="1494013at2"/>
<dbReference type="Pfam" id="PF13365">
    <property type="entry name" value="Trypsin_2"/>
    <property type="match status" value="1"/>
</dbReference>
<dbReference type="InterPro" id="IPR009003">
    <property type="entry name" value="Peptidase_S1_PA"/>
</dbReference>
<sequence length="238" mass="26784">MSNHNEAIFPIITFDPDKNIWKCLGTGFFINPVGAFATAKHLFFKDGKQTEQTLYGVQNIENKEYHLRPVTQLVPNKNADIMIGTLGKRRLPDKTDVNANISAYFTLDFEKLDNGEKIFTFAYPNSEKTNLETGETEFLFKGINSFGTIVDFCKNGSYKVKNRCYQTNMDIQGGASGGPVFKNGYVIGINSSSFDLIEGEEPISYITPIDFISELSVKENGRLISVKELIEKEYIKVK</sequence>
<dbReference type="AlphaFoldDB" id="A0A285MXK6"/>
<protein>
    <submittedName>
        <fullName evidence="1">Trypsin-like peptidase domain-containing protein</fullName>
    </submittedName>
</protein>
<proteinExistence type="predicted"/>
<name>A0A285MXK6_9FLAO</name>
<organism evidence="1 2">
    <name type="scientific">Flagellimonas pacifica</name>
    <dbReference type="NCBI Taxonomy" id="1247520"/>
    <lineage>
        <taxon>Bacteria</taxon>
        <taxon>Pseudomonadati</taxon>
        <taxon>Bacteroidota</taxon>
        <taxon>Flavobacteriia</taxon>
        <taxon>Flavobacteriales</taxon>
        <taxon>Flavobacteriaceae</taxon>
        <taxon>Flagellimonas</taxon>
    </lineage>
</organism>
<evidence type="ECO:0000313" key="1">
    <source>
        <dbReference type="EMBL" id="SNZ00221.1"/>
    </source>
</evidence>
<reference evidence="2" key="1">
    <citation type="submission" date="2017-09" db="EMBL/GenBank/DDBJ databases">
        <authorList>
            <person name="Varghese N."/>
            <person name="Submissions S."/>
        </authorList>
    </citation>
    <scope>NUCLEOTIDE SEQUENCE [LARGE SCALE GENOMIC DNA]</scope>
    <source>
        <strain evidence="2">DSM 25885</strain>
    </source>
</reference>
<dbReference type="SUPFAM" id="SSF50494">
    <property type="entry name" value="Trypsin-like serine proteases"/>
    <property type="match status" value="1"/>
</dbReference>
<gene>
    <name evidence="1" type="ORF">SAMN06265377_2041</name>
</gene>